<evidence type="ECO:0000313" key="1">
    <source>
        <dbReference type="EMBL" id="CAA9889517.1"/>
    </source>
</evidence>
<keyword evidence="2" id="KW-1185">Reference proteome</keyword>
<evidence type="ECO:0000313" key="2">
    <source>
        <dbReference type="Proteomes" id="UP000494216"/>
    </source>
</evidence>
<dbReference type="AlphaFoldDB" id="A0A8S0XQS9"/>
<name>A0A8S0XQS9_9GAMM</name>
<dbReference type="EMBL" id="CADCXN010000013">
    <property type="protein sequence ID" value="CAA9889517.1"/>
    <property type="molecule type" value="Genomic_DNA"/>
</dbReference>
<comment type="caution">
    <text evidence="1">The sequence shown here is derived from an EMBL/GenBank/DDBJ whole genome shotgun (WGS) entry which is preliminary data.</text>
</comment>
<dbReference type="Proteomes" id="UP000494216">
    <property type="component" value="Unassembled WGS sequence"/>
</dbReference>
<protein>
    <submittedName>
        <fullName evidence="1">Uncharacterized protein</fullName>
    </submittedName>
</protein>
<accession>A0A8S0XQS9</accession>
<proteinExistence type="predicted"/>
<reference evidence="1 2" key="1">
    <citation type="submission" date="2020-02" db="EMBL/GenBank/DDBJ databases">
        <authorList>
            <person name="Hogendoorn C."/>
        </authorList>
    </citation>
    <scope>NUCLEOTIDE SEQUENCE [LARGE SCALE GENOMIC DNA]</scope>
    <source>
        <strain evidence="1">METHB21</strain>
    </source>
</reference>
<gene>
    <name evidence="1" type="ORF">METHB2_110016</name>
</gene>
<organism evidence="1 2">
    <name type="scientific">Candidatus Methylobacter favarea</name>
    <dbReference type="NCBI Taxonomy" id="2707345"/>
    <lineage>
        <taxon>Bacteria</taxon>
        <taxon>Pseudomonadati</taxon>
        <taxon>Pseudomonadota</taxon>
        <taxon>Gammaproteobacteria</taxon>
        <taxon>Methylococcales</taxon>
        <taxon>Methylococcaceae</taxon>
        <taxon>Methylobacter</taxon>
    </lineage>
</organism>
<sequence length="64" mass="6932">MTTLNNMNVRATLSDNEANNNVNGFNVMDHEVFTEASGIISIIQNTGNNVLIQDSTIANVIIIP</sequence>
<dbReference type="RefSeq" id="WP_174624519.1">
    <property type="nucleotide sequence ID" value="NZ_CADCXN010000013.1"/>
</dbReference>